<dbReference type="PANTHER" id="PTHR21299">
    <property type="entry name" value="CYTIDYLATE KINASE/PANTOATE-BETA-ALANINE LIGASE"/>
    <property type="match status" value="1"/>
</dbReference>
<dbReference type="AlphaFoldDB" id="A0A0F7JUT2"/>
<accession>A0A0F7JUT2</accession>
<dbReference type="GO" id="GO:0005524">
    <property type="term" value="F:ATP binding"/>
    <property type="evidence" value="ECO:0007669"/>
    <property type="project" value="UniProtKB-KW"/>
</dbReference>
<dbReference type="InterPro" id="IPR004821">
    <property type="entry name" value="Cyt_trans-like"/>
</dbReference>
<dbReference type="FunFam" id="3.40.50.620:FF:000013">
    <property type="entry name" value="Pantothenate synthetase"/>
    <property type="match status" value="1"/>
</dbReference>
<keyword evidence="5 8" id="KW-0547">Nucleotide-binding</keyword>
<dbReference type="NCBIfam" id="TIGR00125">
    <property type="entry name" value="cyt_tran_rel"/>
    <property type="match status" value="1"/>
</dbReference>
<dbReference type="GO" id="GO:0004592">
    <property type="term" value="F:pantoate-beta-alanine ligase activity"/>
    <property type="evidence" value="ECO:0007669"/>
    <property type="project" value="UniProtKB-UniRule"/>
</dbReference>
<evidence type="ECO:0000256" key="3">
    <source>
        <dbReference type="ARBA" id="ARBA00022598"/>
    </source>
</evidence>
<dbReference type="UniPathway" id="UPA00028">
    <property type="reaction ID" value="UER00005"/>
</dbReference>
<keyword evidence="8" id="KW-0963">Cytoplasm</keyword>
<comment type="similarity">
    <text evidence="2 8">Belongs to the pantothenate synthetase family.</text>
</comment>
<comment type="pathway">
    <text evidence="1 8">Cofactor biosynthesis; (R)-pantothenate biosynthesis; (R)-pantothenate from (R)-pantoate and beta-alanine: step 1/1.</text>
</comment>
<sequence>MITVETVADLRHTVAKWHRAGERVVLVPTMGNLHEGHLDLVREARALGDRVVVSIFVNPLQFGAGEDFASYPRTLFDDSDKLSAVETDLLFTPQVEEMYPRSQQEQTRVEVPGLSDLYCGTSRPGHFVGVATVVCKLFNMVQPDLALFGEKDYQQLLVIRRMVEDLSLPVEIHGLPTVREVDGLARSSRNGYLSEAERSIAPSLYRQLQQTAEAIKQGQRDYAALESAAMSQLESEGFTPDYYAICRAADLAQPEPEDRELVILAAAYLGKARLIDNIQLNLE</sequence>
<feature type="binding site" evidence="8">
    <location>
        <position position="61"/>
    </location>
    <ligand>
        <name>(R)-pantoate</name>
        <dbReference type="ChEBI" id="CHEBI:15980"/>
    </ligand>
</feature>
<evidence type="ECO:0000256" key="1">
    <source>
        <dbReference type="ARBA" id="ARBA00004990"/>
    </source>
</evidence>
<dbReference type="FunFam" id="3.30.1300.10:FF:000001">
    <property type="entry name" value="Pantothenate synthetase"/>
    <property type="match status" value="1"/>
</dbReference>
<evidence type="ECO:0000313" key="9">
    <source>
        <dbReference type="EMBL" id="AKH19377.1"/>
    </source>
</evidence>
<keyword evidence="10" id="KW-1185">Reference proteome</keyword>
<reference evidence="9 10" key="1">
    <citation type="journal article" date="2015" name="Genome Announc.">
        <title>Complete Genome Sequence of Sedimenticola thiotaurini Strain SIP-G1, a Polyphosphate- and Polyhydroxyalkanoate-Accumulating Sulfur-Oxidizing Gammaproteobacterium Isolated from Salt Marsh Sediments.</title>
        <authorList>
            <person name="Flood B.E."/>
            <person name="Jones D.S."/>
            <person name="Bailey J.V."/>
        </authorList>
    </citation>
    <scope>NUCLEOTIDE SEQUENCE [LARGE SCALE GENOMIC DNA]</scope>
    <source>
        <strain evidence="9 10">SIP-G1</strain>
    </source>
</reference>
<comment type="subunit">
    <text evidence="8">Homodimer.</text>
</comment>
<evidence type="ECO:0000256" key="4">
    <source>
        <dbReference type="ARBA" id="ARBA00022655"/>
    </source>
</evidence>
<dbReference type="Gene3D" id="3.30.1300.10">
    <property type="entry name" value="Pantoate-beta-alanine ligase, C-terminal domain"/>
    <property type="match status" value="1"/>
</dbReference>
<dbReference type="PATRIC" id="fig|1543721.4.peg.491"/>
<dbReference type="PANTHER" id="PTHR21299:SF1">
    <property type="entry name" value="PANTOATE--BETA-ALANINE LIGASE"/>
    <property type="match status" value="1"/>
</dbReference>
<feature type="binding site" evidence="8">
    <location>
        <begin position="186"/>
        <end position="189"/>
    </location>
    <ligand>
        <name>ATP</name>
        <dbReference type="ChEBI" id="CHEBI:30616"/>
    </ligand>
</feature>
<comment type="function">
    <text evidence="8">Catalyzes the condensation of pantoate with beta-alanine in an ATP-dependent reaction via a pantoyl-adenylate intermediate.</text>
</comment>
<dbReference type="CDD" id="cd00560">
    <property type="entry name" value="PanC"/>
    <property type="match status" value="1"/>
</dbReference>
<evidence type="ECO:0000313" key="10">
    <source>
        <dbReference type="Proteomes" id="UP000034410"/>
    </source>
</evidence>
<dbReference type="SUPFAM" id="SSF52374">
    <property type="entry name" value="Nucleotidylyl transferase"/>
    <property type="match status" value="1"/>
</dbReference>
<name>A0A0F7JUT2_9GAMM</name>
<evidence type="ECO:0000256" key="5">
    <source>
        <dbReference type="ARBA" id="ARBA00022741"/>
    </source>
</evidence>
<comment type="catalytic activity">
    <reaction evidence="7 8">
        <text>(R)-pantoate + beta-alanine + ATP = (R)-pantothenate + AMP + diphosphate + H(+)</text>
        <dbReference type="Rhea" id="RHEA:10912"/>
        <dbReference type="ChEBI" id="CHEBI:15378"/>
        <dbReference type="ChEBI" id="CHEBI:15980"/>
        <dbReference type="ChEBI" id="CHEBI:29032"/>
        <dbReference type="ChEBI" id="CHEBI:30616"/>
        <dbReference type="ChEBI" id="CHEBI:33019"/>
        <dbReference type="ChEBI" id="CHEBI:57966"/>
        <dbReference type="ChEBI" id="CHEBI:456215"/>
        <dbReference type="EC" id="6.3.2.1"/>
    </reaction>
</comment>
<feature type="binding site" evidence="8">
    <location>
        <begin position="30"/>
        <end position="37"/>
    </location>
    <ligand>
        <name>ATP</name>
        <dbReference type="ChEBI" id="CHEBI:30616"/>
    </ligand>
</feature>
<feature type="active site" description="Proton donor" evidence="8">
    <location>
        <position position="37"/>
    </location>
</feature>
<dbReference type="InterPro" id="IPR042176">
    <property type="entry name" value="Pantoate_ligase_C"/>
</dbReference>
<evidence type="ECO:0000256" key="2">
    <source>
        <dbReference type="ARBA" id="ARBA00009256"/>
    </source>
</evidence>
<dbReference type="Proteomes" id="UP000034410">
    <property type="component" value="Chromosome"/>
</dbReference>
<feature type="binding site" evidence="8">
    <location>
        <position position="178"/>
    </location>
    <ligand>
        <name>ATP</name>
        <dbReference type="ChEBI" id="CHEBI:30616"/>
    </ligand>
</feature>
<keyword evidence="4 8" id="KW-0566">Pantothenate biosynthesis</keyword>
<dbReference type="NCBIfam" id="TIGR00018">
    <property type="entry name" value="panC"/>
    <property type="match status" value="1"/>
</dbReference>
<gene>
    <name evidence="8" type="primary">panC</name>
    <name evidence="9" type="ORF">AAY24_02340</name>
</gene>
<keyword evidence="6 8" id="KW-0067">ATP-binding</keyword>
<proteinExistence type="inferred from homology"/>
<comment type="subcellular location">
    <subcellularLocation>
        <location evidence="8">Cytoplasm</location>
    </subcellularLocation>
</comment>
<dbReference type="Pfam" id="PF02569">
    <property type="entry name" value="Pantoate_ligase"/>
    <property type="match status" value="1"/>
</dbReference>
<dbReference type="EMBL" id="CP011412">
    <property type="protein sequence ID" value="AKH19377.1"/>
    <property type="molecule type" value="Genomic_DNA"/>
</dbReference>
<evidence type="ECO:0000256" key="6">
    <source>
        <dbReference type="ARBA" id="ARBA00022840"/>
    </source>
</evidence>
<comment type="miscellaneous">
    <text evidence="8">The reaction proceeds by a bi uni uni bi ping pong mechanism.</text>
</comment>
<dbReference type="GO" id="GO:0015940">
    <property type="term" value="P:pantothenate biosynthetic process"/>
    <property type="evidence" value="ECO:0007669"/>
    <property type="project" value="UniProtKB-UniRule"/>
</dbReference>
<dbReference type="KEGG" id="seds:AAY24_02340"/>
<feature type="binding site" evidence="8">
    <location>
        <position position="155"/>
    </location>
    <ligand>
        <name>(R)-pantoate</name>
        <dbReference type="ChEBI" id="CHEBI:15980"/>
    </ligand>
</feature>
<dbReference type="InterPro" id="IPR003721">
    <property type="entry name" value="Pantoate_ligase"/>
</dbReference>
<dbReference type="HAMAP" id="MF_00158">
    <property type="entry name" value="PanC"/>
    <property type="match status" value="1"/>
</dbReference>
<dbReference type="GO" id="GO:0005829">
    <property type="term" value="C:cytosol"/>
    <property type="evidence" value="ECO:0007669"/>
    <property type="project" value="TreeGrafter"/>
</dbReference>
<feature type="binding site" evidence="8">
    <location>
        <begin position="149"/>
        <end position="152"/>
    </location>
    <ligand>
        <name>ATP</name>
        <dbReference type="ChEBI" id="CHEBI:30616"/>
    </ligand>
</feature>
<dbReference type="EC" id="6.3.2.1" evidence="8"/>
<evidence type="ECO:0000256" key="8">
    <source>
        <dbReference type="HAMAP-Rule" id="MF_00158"/>
    </source>
</evidence>
<keyword evidence="3 8" id="KW-0436">Ligase</keyword>
<evidence type="ECO:0000256" key="7">
    <source>
        <dbReference type="ARBA" id="ARBA00048258"/>
    </source>
</evidence>
<dbReference type="Gene3D" id="3.40.50.620">
    <property type="entry name" value="HUPs"/>
    <property type="match status" value="1"/>
</dbReference>
<protein>
    <recommendedName>
        <fullName evidence="8">Pantothenate synthetase</fullName>
        <shortName evidence="8">PS</shortName>
        <ecNumber evidence="8">6.3.2.1</ecNumber>
    </recommendedName>
    <alternativeName>
        <fullName evidence="8">Pantoate--beta-alanine ligase</fullName>
    </alternativeName>
    <alternativeName>
        <fullName evidence="8">Pantoate-activating enzyme</fullName>
    </alternativeName>
</protein>
<feature type="binding site" evidence="8">
    <location>
        <position position="61"/>
    </location>
    <ligand>
        <name>beta-alanine</name>
        <dbReference type="ChEBI" id="CHEBI:57966"/>
    </ligand>
</feature>
<dbReference type="RefSeq" id="WP_046858316.1">
    <property type="nucleotide sequence ID" value="NZ_CP011412.1"/>
</dbReference>
<dbReference type="OrthoDB" id="9773087at2"/>
<dbReference type="InterPro" id="IPR014729">
    <property type="entry name" value="Rossmann-like_a/b/a_fold"/>
</dbReference>
<organism evidence="9 10">
    <name type="scientific">Sedimenticola thiotaurini</name>
    <dbReference type="NCBI Taxonomy" id="1543721"/>
    <lineage>
        <taxon>Bacteria</taxon>
        <taxon>Pseudomonadati</taxon>
        <taxon>Pseudomonadota</taxon>
        <taxon>Gammaproteobacteria</taxon>
        <taxon>Chromatiales</taxon>
        <taxon>Sedimenticolaceae</taxon>
        <taxon>Sedimenticola</taxon>
    </lineage>
</organism>